<keyword evidence="3" id="KW-0964">Secreted</keyword>
<accession>C6HWJ8</accession>
<gene>
    <name evidence="6" type="ORF">UBAL3_80630031</name>
</gene>
<organism evidence="6 7">
    <name type="scientific">Leptospirillum ferrodiazotrophum</name>
    <dbReference type="NCBI Taxonomy" id="412449"/>
    <lineage>
        <taxon>Bacteria</taxon>
        <taxon>Pseudomonadati</taxon>
        <taxon>Nitrospirota</taxon>
        <taxon>Nitrospiria</taxon>
        <taxon>Nitrospirales</taxon>
        <taxon>Nitrospiraceae</taxon>
        <taxon>Leptospirillum</taxon>
    </lineage>
</organism>
<dbReference type="PRINTS" id="PR00207">
    <property type="entry name" value="FLAGELLIN"/>
</dbReference>
<dbReference type="Proteomes" id="UP000009374">
    <property type="component" value="Unassembled WGS sequence"/>
</dbReference>
<evidence type="ECO:0000259" key="4">
    <source>
        <dbReference type="Pfam" id="PF00669"/>
    </source>
</evidence>
<dbReference type="GO" id="GO:0005198">
    <property type="term" value="F:structural molecule activity"/>
    <property type="evidence" value="ECO:0007669"/>
    <property type="project" value="UniProtKB-UniRule"/>
</dbReference>
<dbReference type="PANTHER" id="PTHR42792">
    <property type="entry name" value="FLAGELLIN"/>
    <property type="match status" value="1"/>
</dbReference>
<dbReference type="InterPro" id="IPR001029">
    <property type="entry name" value="Flagellin_N"/>
</dbReference>
<dbReference type="Gene3D" id="1.20.1330.10">
    <property type="entry name" value="f41 fragment of flagellin, N-terminal domain"/>
    <property type="match status" value="1"/>
</dbReference>
<evidence type="ECO:0000313" key="7">
    <source>
        <dbReference type="Proteomes" id="UP000009374"/>
    </source>
</evidence>
<keyword evidence="6" id="KW-0282">Flagellum</keyword>
<dbReference type="GO" id="GO:0005576">
    <property type="term" value="C:extracellular region"/>
    <property type="evidence" value="ECO:0007669"/>
    <property type="project" value="UniProtKB-SubCell"/>
</dbReference>
<evidence type="ECO:0000256" key="2">
    <source>
        <dbReference type="ARBA" id="ARBA00023143"/>
    </source>
</evidence>
<keyword evidence="6" id="KW-0966">Cell projection</keyword>
<dbReference type="SUPFAM" id="SSF64518">
    <property type="entry name" value="Phase 1 flagellin"/>
    <property type="match status" value="1"/>
</dbReference>
<dbReference type="Pfam" id="PF00700">
    <property type="entry name" value="Flagellin_C"/>
    <property type="match status" value="1"/>
</dbReference>
<dbReference type="InterPro" id="IPR046358">
    <property type="entry name" value="Flagellin_C"/>
</dbReference>
<evidence type="ECO:0000256" key="3">
    <source>
        <dbReference type="RuleBase" id="RU362073"/>
    </source>
</evidence>
<protein>
    <recommendedName>
        <fullName evidence="3">Flagellin</fullName>
    </recommendedName>
</protein>
<reference evidence="6 7" key="1">
    <citation type="journal article" date="2009" name="Appl. Environ. Microbiol.">
        <title>Community genomic and proteomic analyses of chemoautotrophic iron-oxidizing "Leptospirillum rubarum" (Group II) and "Leptospirillum ferrodiazotrophum" (Group III) bacteria in acid mine drainage biofilms.</title>
        <authorList>
            <person name="Goltsman D.S."/>
            <person name="Denef V.J."/>
            <person name="Singer S.W."/>
            <person name="VerBerkmoes N.C."/>
            <person name="Lefsrud M."/>
            <person name="Mueller R.S."/>
            <person name="Dick G.J."/>
            <person name="Sun C.L."/>
            <person name="Wheeler K.E."/>
            <person name="Zemla A."/>
            <person name="Baker B.J."/>
            <person name="Hauser L."/>
            <person name="Land M."/>
            <person name="Shah M.B."/>
            <person name="Thelen M.P."/>
            <person name="Hettich R.L."/>
            <person name="Banfield J.F."/>
        </authorList>
    </citation>
    <scope>NUCLEOTIDE SEQUENCE [LARGE SCALE GENOMIC DNA]</scope>
</reference>
<dbReference type="GO" id="GO:0009288">
    <property type="term" value="C:bacterial-type flagellum"/>
    <property type="evidence" value="ECO:0007669"/>
    <property type="project" value="UniProtKB-SubCell"/>
</dbReference>
<feature type="domain" description="Flagellin N-terminal" evidence="4">
    <location>
        <begin position="3"/>
        <end position="139"/>
    </location>
</feature>
<comment type="function">
    <text evidence="3">Flagellin is the subunit protein which polymerizes to form the filaments of bacterial flagella.</text>
</comment>
<evidence type="ECO:0000313" key="6">
    <source>
        <dbReference type="EMBL" id="EES52974.1"/>
    </source>
</evidence>
<keyword evidence="6" id="KW-0969">Cilium</keyword>
<dbReference type="Pfam" id="PF00669">
    <property type="entry name" value="Flagellin_N"/>
    <property type="match status" value="1"/>
</dbReference>
<sequence>MVINTNAASLGAQYNLNETQNRINQTINRLSSGYRVNTPADDPAGYSIGQVMTAYMKSVQQAVRNANDGANLIQTIGGGLLTDNEILIKMRALAIQAANGTYNDTDLSTLQNEYQNLQSEINRIAKVANFNGRKVLDGSLESGLTFQIDVGTEGENRLVISVPSISTDVLGLYQGSTLVMPLGMTSIINSQMALSAVSAIDGALDELNRIQGTLGAFQQRMTWTIRNLNTALVNIAATKSQIKDANFAKETARFVRDRILQQSGTAVLAQANQIPQAAIKLIP</sequence>
<dbReference type="AlphaFoldDB" id="C6HWJ8"/>
<dbReference type="Gene3D" id="6.10.10.10">
    <property type="entry name" value="Flagellar export chaperone, C-terminal domain"/>
    <property type="match status" value="1"/>
</dbReference>
<keyword evidence="7" id="KW-1185">Reference proteome</keyword>
<dbReference type="PANTHER" id="PTHR42792:SF2">
    <property type="entry name" value="FLAGELLIN"/>
    <property type="match status" value="1"/>
</dbReference>
<dbReference type="InterPro" id="IPR001492">
    <property type="entry name" value="Flagellin"/>
</dbReference>
<comment type="similarity">
    <text evidence="1 3">Belongs to the bacterial flagellin family.</text>
</comment>
<dbReference type="InterPro" id="IPR042187">
    <property type="entry name" value="Flagellin_C_sub2"/>
</dbReference>
<keyword evidence="2 3" id="KW-0975">Bacterial flagellum</keyword>
<dbReference type="EMBL" id="GG693870">
    <property type="protein sequence ID" value="EES52974.1"/>
    <property type="molecule type" value="Genomic_DNA"/>
</dbReference>
<evidence type="ECO:0000256" key="1">
    <source>
        <dbReference type="ARBA" id="ARBA00005709"/>
    </source>
</evidence>
<name>C6HWJ8_9BACT</name>
<comment type="subcellular location">
    <subcellularLocation>
        <location evidence="3">Secreted</location>
    </subcellularLocation>
    <subcellularLocation>
        <location evidence="3">Bacterial flagellum</location>
    </subcellularLocation>
</comment>
<proteinExistence type="inferred from homology"/>
<feature type="domain" description="Flagellin C-terminal" evidence="5">
    <location>
        <begin position="198"/>
        <end position="282"/>
    </location>
</feature>
<evidence type="ECO:0000259" key="5">
    <source>
        <dbReference type="Pfam" id="PF00700"/>
    </source>
</evidence>